<accession>A0ABR1RAD6</accession>
<dbReference type="SMART" id="SM00320">
    <property type="entry name" value="WD40"/>
    <property type="match status" value="4"/>
</dbReference>
<dbReference type="InterPro" id="IPR001680">
    <property type="entry name" value="WD40_rpt"/>
</dbReference>
<feature type="region of interest" description="Disordered" evidence="4">
    <location>
        <begin position="90"/>
        <end position="113"/>
    </location>
</feature>
<feature type="region of interest" description="Disordered" evidence="4">
    <location>
        <begin position="560"/>
        <end position="613"/>
    </location>
</feature>
<reference evidence="7 8" key="1">
    <citation type="submission" date="2023-01" db="EMBL/GenBank/DDBJ databases">
        <title>Analysis of 21 Apiospora genomes using comparative genomics revels a genus with tremendous synthesis potential of carbohydrate active enzymes and secondary metabolites.</title>
        <authorList>
            <person name="Sorensen T."/>
        </authorList>
    </citation>
    <scope>NUCLEOTIDE SEQUENCE [LARGE SCALE GENOMIC DNA]</scope>
    <source>
        <strain evidence="7 8">CBS 20057</strain>
    </source>
</reference>
<dbReference type="PROSITE" id="PS50082">
    <property type="entry name" value="WD_REPEATS_2"/>
    <property type="match status" value="1"/>
</dbReference>
<feature type="region of interest" description="Disordered" evidence="4">
    <location>
        <begin position="1018"/>
        <end position="1038"/>
    </location>
</feature>
<evidence type="ECO:0000313" key="8">
    <source>
        <dbReference type="Proteomes" id="UP001396898"/>
    </source>
</evidence>
<keyword evidence="5" id="KW-0812">Transmembrane</keyword>
<feature type="transmembrane region" description="Helical" evidence="5">
    <location>
        <begin position="255"/>
        <end position="273"/>
    </location>
</feature>
<sequence>MTVMFLPLGMIRNLQMPILRKLSLGVLFGLGVLVIITATIRVVQIGQIEGVRPSLVWLATWSTIESSVAVIVGCGPGLYRKARDIRKAHRAHENQEVSKTMMGDNPERSARSRFPVVNDVPLTTYSVTSMSGSRNGNAGDSEEDLVRKEPDRGQTRLIFPMSLELTRTSFLTASIVLVVITSVVAGTRLVFGIQNGVRNGVRMRWDNAWLITAYLLFISTSGFLVGRSGMIFRYIDANRGLIPMYERWETDGLHITKLLFFETLGMWLTLWCVKFSLLSLYKTLMAQVPFYTRLWWAVVIYCVCCFVITVITQVTSCLPVSDWWTKGGCSTPETLGRFFISVWQSYAAGVTTDLLATFRAVQLAGANGGAPPDPPWLALWIIIESSVAVMVGCGPGLYRKAKSVKKSPSTFSLEAGRYIKQADDSRSRRNVRSKAQLHGGNEIPLEPFPVATSSTSASRHADGGSKEDLSDMFEEHSGEQFRGQRKLDLTPITPATLPRVTSQPRPGLPTSYWSDTVLTRPKRRSQTATNARLRGTGRVHDRFVTSREVDTPLSDRFRTIKEPHELSAQERLTRTTVATPDPFRLPPRPDYLALRDRRTSRSDGHNQRPRSTVLALSSSNGASDIERQVSAGSVWTVGGMPPAGGLAVDTGRGLLLESGTNAPLYRAPFASGRPRSSEENERHEARLAHALDINRAQRVLAFDNFSTFPRCKKKAPGRHFIPKLATTWTGTEWINEAYPSDCLESMHSIPNEPFRVLDATGLRDDYYCSVMAFCPNCDVIAVGLGSFVYGWSETSEVSLLSRGLRDGAWVSSLSFSSEAGLKSILACGRSNGTVSLLSLLDSEGVDELPPVFKPSSRFEAHHARPVASLSWGPVPTTRASLNPNNPGVPVQTENLLVGEDVGDVYYYSVEWPYPWDPPQGNWRGAMTLLACIKGHSQQICGLAWSPDGTQFATGGNDNLCCLYNANAIANSEPVQDDTQPGISTFQWSAASESSTFSSDSIVDEMGARDVINVMAPVRNSRPAPAPSTGSNASTTSWTPAPLRSSILSLGLNDRNQNNHLPAAASQATIILPKMYSRAAASKVWRHQAAVKALAFCPWQPNLLATSGGSSDKMIHFFHTASGAALATISVSAQVTSLTWSKTRRELAATFGYAQPEHSVRIAVFSWPECTMIGCVRWNGEHRALCAIDYPGGPRGLHSQEDDESVSPSRTRRGFMSKLQSRRKSKPKRDGCLVVAGSDESVKFHEIWGMSTEALSTSLGPGALGGSDILEMTEGIDKEGEVIR</sequence>
<dbReference type="PANTHER" id="PTHR19918">
    <property type="entry name" value="CELL DIVISION CYCLE 20 CDC20 FIZZY -RELATED"/>
    <property type="match status" value="1"/>
</dbReference>
<evidence type="ECO:0000256" key="3">
    <source>
        <dbReference type="PROSITE-ProRule" id="PRU00221"/>
    </source>
</evidence>
<feature type="compositionally biased region" description="Basic and acidic residues" evidence="4">
    <location>
        <begin position="560"/>
        <end position="573"/>
    </location>
</feature>
<feature type="transmembrane region" description="Helical" evidence="5">
    <location>
        <begin position="170"/>
        <end position="191"/>
    </location>
</feature>
<dbReference type="SUPFAM" id="SSF50978">
    <property type="entry name" value="WD40 repeat-like"/>
    <property type="match status" value="1"/>
</dbReference>
<evidence type="ECO:0000313" key="7">
    <source>
        <dbReference type="EMBL" id="KAK8006056.1"/>
    </source>
</evidence>
<dbReference type="InterPro" id="IPR033010">
    <property type="entry name" value="Cdc20/Fizzy"/>
</dbReference>
<dbReference type="InterPro" id="IPR049326">
    <property type="entry name" value="Rhodopsin_dom_fungi"/>
</dbReference>
<keyword evidence="8" id="KW-1185">Reference proteome</keyword>
<proteinExistence type="predicted"/>
<dbReference type="Proteomes" id="UP001396898">
    <property type="component" value="Unassembled WGS sequence"/>
</dbReference>
<feature type="transmembrane region" description="Helical" evidence="5">
    <location>
        <begin position="294"/>
        <end position="314"/>
    </location>
</feature>
<dbReference type="EMBL" id="JAQQWI010000017">
    <property type="protein sequence ID" value="KAK8006056.1"/>
    <property type="molecule type" value="Genomic_DNA"/>
</dbReference>
<keyword evidence="5" id="KW-0472">Membrane</keyword>
<keyword evidence="2" id="KW-0677">Repeat</keyword>
<protein>
    <submittedName>
        <fullName evidence="7">WD domain-containing protein</fullName>
    </submittedName>
</protein>
<feature type="transmembrane region" description="Helical" evidence="5">
    <location>
        <begin position="211"/>
        <end position="235"/>
    </location>
</feature>
<feature type="compositionally biased region" description="Polar residues" evidence="4">
    <location>
        <begin position="1027"/>
        <end position="1038"/>
    </location>
</feature>
<feature type="compositionally biased region" description="Basic and acidic residues" evidence="4">
    <location>
        <begin position="459"/>
        <end position="470"/>
    </location>
</feature>
<dbReference type="InterPro" id="IPR015943">
    <property type="entry name" value="WD40/YVTN_repeat-like_dom_sf"/>
</dbReference>
<dbReference type="InterPro" id="IPR036322">
    <property type="entry name" value="WD40_repeat_dom_sf"/>
</dbReference>
<evidence type="ECO:0000256" key="2">
    <source>
        <dbReference type="ARBA" id="ARBA00022737"/>
    </source>
</evidence>
<keyword evidence="5" id="KW-1133">Transmembrane helix</keyword>
<feature type="compositionally biased region" description="Basic residues" evidence="4">
    <location>
        <begin position="1209"/>
        <end position="1226"/>
    </location>
</feature>
<dbReference type="Pfam" id="PF00400">
    <property type="entry name" value="WD40"/>
    <property type="match status" value="1"/>
</dbReference>
<keyword evidence="1 3" id="KW-0853">WD repeat</keyword>
<feature type="repeat" description="WD" evidence="3">
    <location>
        <begin position="932"/>
        <end position="964"/>
    </location>
</feature>
<feature type="transmembrane region" description="Helical" evidence="5">
    <location>
        <begin position="22"/>
        <end position="43"/>
    </location>
</feature>
<dbReference type="PANTHER" id="PTHR19918:SF5">
    <property type="entry name" value="MEIOSIS-SPECIFIC APC_C ACTIVATOR PROTEIN AMA1"/>
    <property type="match status" value="1"/>
</dbReference>
<gene>
    <name evidence="7" type="ORF">PG991_012353</name>
</gene>
<feature type="region of interest" description="Disordered" evidence="4">
    <location>
        <begin position="495"/>
        <end position="514"/>
    </location>
</feature>
<dbReference type="PROSITE" id="PS50294">
    <property type="entry name" value="WD_REPEATS_REGION"/>
    <property type="match status" value="1"/>
</dbReference>
<organism evidence="7 8">
    <name type="scientific">Apiospora marii</name>
    <dbReference type="NCBI Taxonomy" id="335849"/>
    <lineage>
        <taxon>Eukaryota</taxon>
        <taxon>Fungi</taxon>
        <taxon>Dikarya</taxon>
        <taxon>Ascomycota</taxon>
        <taxon>Pezizomycotina</taxon>
        <taxon>Sordariomycetes</taxon>
        <taxon>Xylariomycetidae</taxon>
        <taxon>Amphisphaeriales</taxon>
        <taxon>Apiosporaceae</taxon>
        <taxon>Apiospora</taxon>
    </lineage>
</organism>
<feature type="region of interest" description="Disordered" evidence="4">
    <location>
        <begin position="422"/>
        <end position="470"/>
    </location>
</feature>
<feature type="domain" description="Rhodopsin" evidence="6">
    <location>
        <begin position="2"/>
        <end position="78"/>
    </location>
</feature>
<dbReference type="Pfam" id="PF20684">
    <property type="entry name" value="Fung_rhodopsin"/>
    <property type="match status" value="2"/>
</dbReference>
<feature type="region of interest" description="Disordered" evidence="4">
    <location>
        <begin position="1195"/>
        <end position="1229"/>
    </location>
</feature>
<evidence type="ECO:0000256" key="1">
    <source>
        <dbReference type="ARBA" id="ARBA00022574"/>
    </source>
</evidence>
<dbReference type="Gene3D" id="2.130.10.10">
    <property type="entry name" value="YVTN repeat-like/Quinoprotein amine dehydrogenase"/>
    <property type="match status" value="2"/>
</dbReference>
<evidence type="ECO:0000259" key="6">
    <source>
        <dbReference type="Pfam" id="PF20684"/>
    </source>
</evidence>
<name>A0ABR1RAD6_9PEZI</name>
<evidence type="ECO:0000256" key="5">
    <source>
        <dbReference type="SAM" id="Phobius"/>
    </source>
</evidence>
<feature type="compositionally biased region" description="Basic and acidic residues" evidence="4">
    <location>
        <begin position="593"/>
        <end position="606"/>
    </location>
</feature>
<evidence type="ECO:0000256" key="4">
    <source>
        <dbReference type="SAM" id="MobiDB-lite"/>
    </source>
</evidence>
<feature type="domain" description="Rhodopsin" evidence="6">
    <location>
        <begin position="202"/>
        <end position="326"/>
    </location>
</feature>
<comment type="caution">
    <text evidence="7">The sequence shown here is derived from an EMBL/GenBank/DDBJ whole genome shotgun (WGS) entry which is preliminary data.</text>
</comment>